<feature type="domain" description="Plastocyanin-like" evidence="8">
    <location>
        <begin position="688"/>
        <end position="819"/>
    </location>
</feature>
<feature type="chain" id="PRO_5005204215" evidence="6">
    <location>
        <begin position="22"/>
        <end position="893"/>
    </location>
</feature>
<evidence type="ECO:0000256" key="6">
    <source>
        <dbReference type="SAM" id="SignalP"/>
    </source>
</evidence>
<dbReference type="InterPro" id="IPR033138">
    <property type="entry name" value="Cu_oxidase_CS"/>
</dbReference>
<evidence type="ECO:0000256" key="4">
    <source>
        <dbReference type="ARBA" id="ARBA00023008"/>
    </source>
</evidence>
<dbReference type="FunFam" id="2.60.40.420:FF:000031">
    <property type="entry name" value="Laccase-2 isoform A"/>
    <property type="match status" value="1"/>
</dbReference>
<feature type="region of interest" description="Disordered" evidence="5">
    <location>
        <begin position="180"/>
        <end position="232"/>
    </location>
</feature>
<keyword evidence="3" id="KW-0560">Oxidoreductase</keyword>
<evidence type="ECO:0000256" key="1">
    <source>
        <dbReference type="ARBA" id="ARBA00010609"/>
    </source>
</evidence>
<dbReference type="InterPro" id="IPR002355">
    <property type="entry name" value="Cu_oxidase_Cu_BS"/>
</dbReference>
<dbReference type="InterPro" id="IPR001117">
    <property type="entry name" value="Cu-oxidase_2nd"/>
</dbReference>
<dbReference type="InterPro" id="IPR045087">
    <property type="entry name" value="Cu-oxidase_fam"/>
</dbReference>
<accession>A0A0H3YJV3</accession>
<dbReference type="InterPro" id="IPR008972">
    <property type="entry name" value="Cupredoxin"/>
</dbReference>
<feature type="compositionally biased region" description="Polar residues" evidence="5">
    <location>
        <begin position="143"/>
        <end position="159"/>
    </location>
</feature>
<feature type="domain" description="Plastocyanin-like" evidence="9">
    <location>
        <begin position="287"/>
        <end position="396"/>
    </location>
</feature>
<feature type="signal peptide" evidence="6">
    <location>
        <begin position="1"/>
        <end position="21"/>
    </location>
</feature>
<dbReference type="EMBL" id="KR086785">
    <property type="protein sequence ID" value="AKN21378.1"/>
    <property type="molecule type" value="mRNA"/>
</dbReference>
<sequence>MEVIVHMLLVCLVSTVSISDARNTGKPLYHHISVPDYVSKDRGVEEASNQNHTAISSTESESVTADFPGGIAADTTTAETSAKTQRWVDIKTSVKSQRWDDSKTSTPVQSQRSVETSTTVQSQRSVESSTTVKNQRLADTETSKPVLSQGAVETSSSSEKSTDAQLGVRTRYNIDGYEHLFNDTNSTDGQQDDGVEFQHHSFHGDSSDSDTETTTEPEIETTTTPAHHGGEWYDDTPLHHPCLRECRAGEAPMTCHYTFVVELYYAMSKACYNCATNASDCDRHDCISTNGVKRPIIVVNRTIPGPSIEVCQHDRVIVDVHNHLMEETTSIHWHGHHQRGSPYMDGVPFITQCPVQPRTAFRYSYDAANAGTHFWHSHSGCQRTDGAVGNLIIRQPRVRDVHAHLYDADLPAHVINVMDWAHELGAAMFAAHYHSTGDNKPESILVNGRGRYFNDSQQLTHTPLAVFNVQQNVRYRFRLINAGNQNCPLEMYIENHTMTIINSDGGDIEPIEAATLVSYAGERWDFVLNANASVGNYWIRFKGLMDCDERFTKAHQAAILRYQGAPDEEPGSKLSYHGPVKPHPKVNAMNVKMGEHGTVSIPELTAVNTMINEDPNLKPVADHQFYIAYDFYPVDTPHYHKPHFYGFYDVQNKKERVYTPQFNRVSMHMPSEPLLSQRDDINKDMFCDHSKLNNCTSQSCHCTNVIKIPLGDVVELILIDEGHTYNANHPFHLHGHAFRVVGMDRLGEETTLQQVRSLDKAGRLKRKLTSAPLKDTVTVPDGGYTIIRFHATNPGYWLFHCHLEFHVEVGMAMIFQVGEHTEMPPVPPKFPTCGDYLPSADADSRAAIVDNEIDFGDEYRNGRKSAINASTTLHRNVLLLAVVCFLTVFKSVT</sequence>
<dbReference type="FunFam" id="2.60.40.420:FF:000045">
    <property type="entry name" value="Laccase 2"/>
    <property type="match status" value="1"/>
</dbReference>
<evidence type="ECO:0000256" key="3">
    <source>
        <dbReference type="ARBA" id="ARBA00023002"/>
    </source>
</evidence>
<dbReference type="CDD" id="cd13858">
    <property type="entry name" value="CuRO_1_tcLCC2_insect_like"/>
    <property type="match status" value="1"/>
</dbReference>
<dbReference type="CDD" id="cd13884">
    <property type="entry name" value="CuRO_2_tcLCC_insect_like"/>
    <property type="match status" value="1"/>
</dbReference>
<dbReference type="GO" id="GO:0016491">
    <property type="term" value="F:oxidoreductase activity"/>
    <property type="evidence" value="ECO:0007669"/>
    <property type="project" value="UniProtKB-KW"/>
</dbReference>
<dbReference type="GO" id="GO:0005507">
    <property type="term" value="F:copper ion binding"/>
    <property type="evidence" value="ECO:0007669"/>
    <property type="project" value="InterPro"/>
</dbReference>
<dbReference type="PROSITE" id="PS00080">
    <property type="entry name" value="MULTICOPPER_OXIDASE2"/>
    <property type="match status" value="1"/>
</dbReference>
<dbReference type="Pfam" id="PF07732">
    <property type="entry name" value="Cu-oxidase_3"/>
    <property type="match status" value="1"/>
</dbReference>
<reference evidence="10" key="1">
    <citation type="journal article" date="2015" name="Insect Biochem. Mol. Biol.">
        <title>The multicopper oxidase gene family in the brown planthopper, Nilaparvata lugens.</title>
        <authorList>
            <person name="Ye Y.-X."/>
            <person name="Pan P.-L."/>
            <person name="Kang D."/>
            <person name="Lu J.-B."/>
            <person name="Zhang C.-X."/>
        </authorList>
    </citation>
    <scope>NUCLEOTIDE SEQUENCE</scope>
</reference>
<organism evidence="10">
    <name type="scientific">Nilaparvata lugens</name>
    <name type="common">Brown planthopper</name>
    <dbReference type="NCBI Taxonomy" id="108931"/>
    <lineage>
        <taxon>Eukaryota</taxon>
        <taxon>Metazoa</taxon>
        <taxon>Ecdysozoa</taxon>
        <taxon>Arthropoda</taxon>
        <taxon>Hexapoda</taxon>
        <taxon>Insecta</taxon>
        <taxon>Pterygota</taxon>
        <taxon>Neoptera</taxon>
        <taxon>Paraneoptera</taxon>
        <taxon>Hemiptera</taxon>
        <taxon>Auchenorrhyncha</taxon>
        <taxon>Fulgoroidea</taxon>
        <taxon>Delphacidae</taxon>
        <taxon>Delphacinae</taxon>
        <taxon>Nilaparvata</taxon>
    </lineage>
</organism>
<feature type="region of interest" description="Disordered" evidence="5">
    <location>
        <begin position="43"/>
        <end position="167"/>
    </location>
</feature>
<dbReference type="GO" id="GO:0005886">
    <property type="term" value="C:plasma membrane"/>
    <property type="evidence" value="ECO:0007669"/>
    <property type="project" value="TreeGrafter"/>
</dbReference>
<evidence type="ECO:0000259" key="8">
    <source>
        <dbReference type="Pfam" id="PF07731"/>
    </source>
</evidence>
<feature type="domain" description="Plastocyanin-like" evidence="7">
    <location>
        <begin position="414"/>
        <end position="565"/>
    </location>
</feature>
<keyword evidence="6" id="KW-0732">Signal</keyword>
<dbReference type="SUPFAM" id="SSF49503">
    <property type="entry name" value="Cupredoxins"/>
    <property type="match status" value="3"/>
</dbReference>
<feature type="compositionally biased region" description="Polar residues" evidence="5">
    <location>
        <begin position="104"/>
        <end position="134"/>
    </location>
</feature>
<dbReference type="Pfam" id="PF00394">
    <property type="entry name" value="Cu-oxidase"/>
    <property type="match status" value="1"/>
</dbReference>
<dbReference type="CDD" id="cd13905">
    <property type="entry name" value="CuRO_3_tcLLC2_insect_like"/>
    <property type="match status" value="1"/>
</dbReference>
<dbReference type="Pfam" id="PF07731">
    <property type="entry name" value="Cu-oxidase_2"/>
    <property type="match status" value="1"/>
</dbReference>
<dbReference type="Gene3D" id="2.60.40.420">
    <property type="entry name" value="Cupredoxins - blue copper proteins"/>
    <property type="match status" value="3"/>
</dbReference>
<keyword evidence="4" id="KW-0186">Copper</keyword>
<evidence type="ECO:0000313" key="10">
    <source>
        <dbReference type="EMBL" id="AKN21378.1"/>
    </source>
</evidence>
<keyword evidence="2" id="KW-0479">Metal-binding</keyword>
<evidence type="ECO:0000256" key="2">
    <source>
        <dbReference type="ARBA" id="ARBA00022723"/>
    </source>
</evidence>
<dbReference type="GO" id="GO:0006826">
    <property type="term" value="P:iron ion transport"/>
    <property type="evidence" value="ECO:0007669"/>
    <property type="project" value="TreeGrafter"/>
</dbReference>
<dbReference type="InterPro" id="IPR011706">
    <property type="entry name" value="Cu-oxidase_C"/>
</dbReference>
<evidence type="ECO:0000259" key="7">
    <source>
        <dbReference type="Pfam" id="PF00394"/>
    </source>
</evidence>
<comment type="similarity">
    <text evidence="1">Belongs to the multicopper oxidase family.</text>
</comment>
<feature type="compositionally biased region" description="Acidic residues" evidence="5">
    <location>
        <begin position="207"/>
        <end position="219"/>
    </location>
</feature>
<evidence type="ECO:0000259" key="9">
    <source>
        <dbReference type="Pfam" id="PF07732"/>
    </source>
</evidence>
<feature type="compositionally biased region" description="Polar residues" evidence="5">
    <location>
        <begin position="47"/>
        <end position="63"/>
    </location>
</feature>
<evidence type="ECO:0000256" key="5">
    <source>
        <dbReference type="SAM" id="MobiDB-lite"/>
    </source>
</evidence>
<dbReference type="OrthoDB" id="2121828at2759"/>
<protein>
    <submittedName>
        <fullName evidence="10">Multicopper oxidase 1</fullName>
    </submittedName>
</protein>
<dbReference type="InterPro" id="IPR011707">
    <property type="entry name" value="Cu-oxidase-like_N"/>
</dbReference>
<feature type="compositionally biased region" description="Polar residues" evidence="5">
    <location>
        <begin position="74"/>
        <end position="84"/>
    </location>
</feature>
<dbReference type="PROSITE" id="PS00079">
    <property type="entry name" value="MULTICOPPER_OXIDASE1"/>
    <property type="match status" value="1"/>
</dbReference>
<name>A0A0H3YJV3_NILLU</name>
<feature type="compositionally biased region" description="Basic and acidic residues" evidence="5">
    <location>
        <begin position="196"/>
        <end position="206"/>
    </location>
</feature>
<dbReference type="AlphaFoldDB" id="A0A0H3YJV3"/>
<dbReference type="PANTHER" id="PTHR11709">
    <property type="entry name" value="MULTI-COPPER OXIDASE"/>
    <property type="match status" value="1"/>
</dbReference>
<dbReference type="PANTHER" id="PTHR11709:SF394">
    <property type="entry name" value="FI03373P-RELATED"/>
    <property type="match status" value="1"/>
</dbReference>
<proteinExistence type="evidence at transcript level"/>